<accession>A0A1T4Q7H4</accession>
<reference evidence="5" key="1">
    <citation type="submission" date="2017-02" db="EMBL/GenBank/DDBJ databases">
        <authorList>
            <person name="Varghese N."/>
            <person name="Submissions S."/>
        </authorList>
    </citation>
    <scope>NUCLEOTIDE SEQUENCE [LARGE SCALE GENOMIC DNA]</scope>
    <source>
        <strain evidence="5">ATCC BAA-73</strain>
    </source>
</reference>
<dbReference type="CDD" id="cd03768">
    <property type="entry name" value="SR_ResInv"/>
    <property type="match status" value="1"/>
</dbReference>
<dbReference type="EMBL" id="FUWM01000025">
    <property type="protein sequence ID" value="SJZ99723.1"/>
    <property type="molecule type" value="Genomic_DNA"/>
</dbReference>
<dbReference type="PANTHER" id="PTHR30461">
    <property type="entry name" value="DNA-INVERTASE FROM LAMBDOID PROPHAGE"/>
    <property type="match status" value="1"/>
</dbReference>
<proteinExistence type="predicted"/>
<dbReference type="InterPro" id="IPR036162">
    <property type="entry name" value="Resolvase-like_N_sf"/>
</dbReference>
<dbReference type="InterPro" id="IPR006119">
    <property type="entry name" value="Resolv_N"/>
</dbReference>
<dbReference type="InterPro" id="IPR011109">
    <property type="entry name" value="DNA_bind_recombinase_dom"/>
</dbReference>
<keyword evidence="1" id="KW-0175">Coiled coil</keyword>
<dbReference type="Proteomes" id="UP000190625">
    <property type="component" value="Unassembled WGS sequence"/>
</dbReference>
<feature type="coiled-coil region" evidence="1">
    <location>
        <begin position="422"/>
        <end position="449"/>
    </location>
</feature>
<dbReference type="PANTHER" id="PTHR30461:SF23">
    <property type="entry name" value="DNA RECOMBINASE-RELATED"/>
    <property type="match status" value="1"/>
</dbReference>
<organism evidence="4 5">
    <name type="scientific">Selenihalanaerobacter shriftii</name>
    <dbReference type="NCBI Taxonomy" id="142842"/>
    <lineage>
        <taxon>Bacteria</taxon>
        <taxon>Bacillati</taxon>
        <taxon>Bacillota</taxon>
        <taxon>Clostridia</taxon>
        <taxon>Halanaerobiales</taxon>
        <taxon>Halobacteroidaceae</taxon>
        <taxon>Selenihalanaerobacter</taxon>
    </lineage>
</organism>
<dbReference type="OrthoDB" id="9781670at2"/>
<dbReference type="InterPro" id="IPR038109">
    <property type="entry name" value="DNA_bind_recomb_sf"/>
</dbReference>
<dbReference type="Gene3D" id="3.40.50.1390">
    <property type="entry name" value="Resolvase, N-terminal catalytic domain"/>
    <property type="match status" value="1"/>
</dbReference>
<feature type="domain" description="Recombinase" evidence="3">
    <location>
        <begin position="160"/>
        <end position="280"/>
    </location>
</feature>
<evidence type="ECO:0000256" key="1">
    <source>
        <dbReference type="SAM" id="Coils"/>
    </source>
</evidence>
<evidence type="ECO:0000313" key="4">
    <source>
        <dbReference type="EMBL" id="SJZ99723.1"/>
    </source>
</evidence>
<dbReference type="PROSITE" id="PS51737">
    <property type="entry name" value="RECOMBINASE_DNA_BIND"/>
    <property type="match status" value="1"/>
</dbReference>
<keyword evidence="5" id="KW-1185">Reference proteome</keyword>
<dbReference type="SMART" id="SM00857">
    <property type="entry name" value="Resolvase"/>
    <property type="match status" value="1"/>
</dbReference>
<dbReference type="Pfam" id="PF00239">
    <property type="entry name" value="Resolvase"/>
    <property type="match status" value="1"/>
</dbReference>
<evidence type="ECO:0000259" key="2">
    <source>
        <dbReference type="PROSITE" id="PS51736"/>
    </source>
</evidence>
<evidence type="ECO:0000259" key="3">
    <source>
        <dbReference type="PROSITE" id="PS51737"/>
    </source>
</evidence>
<dbReference type="Pfam" id="PF07508">
    <property type="entry name" value="Recombinase"/>
    <property type="match status" value="1"/>
</dbReference>
<evidence type="ECO:0000313" key="5">
    <source>
        <dbReference type="Proteomes" id="UP000190625"/>
    </source>
</evidence>
<dbReference type="AlphaFoldDB" id="A0A1T4Q7H4"/>
<dbReference type="STRING" id="142842.SAMN02745118_02460"/>
<dbReference type="GO" id="GO:0003677">
    <property type="term" value="F:DNA binding"/>
    <property type="evidence" value="ECO:0007669"/>
    <property type="project" value="InterPro"/>
</dbReference>
<dbReference type="Gene3D" id="3.90.1750.20">
    <property type="entry name" value="Putative Large Serine Recombinase, Chain B, Domain 2"/>
    <property type="match status" value="1"/>
</dbReference>
<sequence length="575" mass="66862">MSKQKVAIYTRVSTHHQVDKDSLEFQEKELKNYSEYLLGIKDYEVFSDAGYSGKNTKRPGYQEMMNRIEGGEFTHLLVWKIDRISRNLIDFAQMYEDLKGYDVTFVSKNEQFDTSSAMGEAMLKIILVFAELERNLASERVTSIMLDRAQKGLWNGAPTPLGYNYDKETQKLTINKKESEHIKFIFDQYEEHHSTGDVKHQLEIADIKTKRGGSWTTKTIGQILRNPIYKGTYRYNYKKAGRGEIKDKEEWIIVDDCFPAIIDEDQWEKVNKMLDENYAGQVSNRRRAKNVHVFSGIIECPHCDINYIASPGTARKDGFKPSIYKCRNYSVSKAEYSDCPTNNFISEVNLGPFILNYISNLVKVQQLIINQRISKDKAEELLIQERYFKEVVGIESKGLTTTYNAIYNNGSEELFKKPQNNNKVTDLQLKQLKKKKEKQEKALSRLEDLYLYSEEAMAKKDYLIKQKQIKDKIKNINSKISERHSNISGSQSIVNFEFIKKASRFLISQELIDQQTINYRKLISNIDKQLIKDFVQSVVRKLVIDEKKVLELEFINGLKHKFIWEDGAKGLKGRM</sequence>
<protein>
    <submittedName>
        <fullName evidence="4">Site-specific DNA recombinase</fullName>
    </submittedName>
</protein>
<dbReference type="InterPro" id="IPR050639">
    <property type="entry name" value="SSR_resolvase"/>
</dbReference>
<dbReference type="PROSITE" id="PS51736">
    <property type="entry name" value="RECOMBINASES_3"/>
    <property type="match status" value="1"/>
</dbReference>
<feature type="domain" description="Resolvase/invertase-type recombinase catalytic" evidence="2">
    <location>
        <begin position="5"/>
        <end position="152"/>
    </location>
</feature>
<name>A0A1T4Q7H4_9FIRM</name>
<dbReference type="RefSeq" id="WP_078810889.1">
    <property type="nucleotide sequence ID" value="NZ_FUWM01000025.1"/>
</dbReference>
<dbReference type="GO" id="GO:0000150">
    <property type="term" value="F:DNA strand exchange activity"/>
    <property type="evidence" value="ECO:0007669"/>
    <property type="project" value="InterPro"/>
</dbReference>
<gene>
    <name evidence="4" type="ORF">SAMN02745118_02460</name>
</gene>
<dbReference type="SUPFAM" id="SSF53041">
    <property type="entry name" value="Resolvase-like"/>
    <property type="match status" value="1"/>
</dbReference>